<name>G8WW10_STREN</name>
<feature type="compositionally biased region" description="Pro residues" evidence="1">
    <location>
        <begin position="35"/>
        <end position="47"/>
    </location>
</feature>
<gene>
    <name evidence="2" type="ordered locus">SCATT_07330</name>
</gene>
<dbReference type="Proteomes" id="UP000007842">
    <property type="component" value="Chromosome"/>
</dbReference>
<evidence type="ECO:0000313" key="2">
    <source>
        <dbReference type="EMBL" id="AEW93104.1"/>
    </source>
</evidence>
<feature type="compositionally biased region" description="Basic residues" evidence="1">
    <location>
        <begin position="48"/>
        <end position="64"/>
    </location>
</feature>
<dbReference type="HOGENOM" id="CLU_1947568_0_0_11"/>
<sequence>MDHPAARHRLHRPGRTRHPRPLRPRPRQIPRVGTRPPPGRPHLPPPLRRPRPAHRPQHVPRVHAVHPPTPEPPRTPRFARCSPARPDPRATGAYRVTAGRPWRARRRRGIVLPSRAGGHAGRPGRTQTG</sequence>
<feature type="region of interest" description="Disordered" evidence="1">
    <location>
        <begin position="1"/>
        <end position="129"/>
    </location>
</feature>
<organism evidence="2 3">
    <name type="scientific">Streptantibioticus cattleyicolor (strain ATCC 35852 / DSM 46488 / JCM 4925 / NBRC 14057 / NRRL 8057)</name>
    <name type="common">Streptomyces cattleya</name>
    <dbReference type="NCBI Taxonomy" id="1003195"/>
    <lineage>
        <taxon>Bacteria</taxon>
        <taxon>Bacillati</taxon>
        <taxon>Actinomycetota</taxon>
        <taxon>Actinomycetes</taxon>
        <taxon>Kitasatosporales</taxon>
        <taxon>Streptomycetaceae</taxon>
        <taxon>Streptantibioticus</taxon>
    </lineage>
</organism>
<accession>G8WW10</accession>
<protein>
    <submittedName>
        <fullName evidence="2">Uncharacterized protein</fullName>
    </submittedName>
</protein>
<dbReference type="AlphaFoldDB" id="G8WW10"/>
<dbReference type="PATRIC" id="fig|1003195.29.peg.737"/>
<reference evidence="3" key="1">
    <citation type="submission" date="2011-12" db="EMBL/GenBank/DDBJ databases">
        <title>Complete genome sequence of Streptomyces cattleya strain DSM 46488.</title>
        <authorList>
            <person name="Ou H.-Y."/>
            <person name="Li P."/>
            <person name="Zhao C."/>
            <person name="O'Hagan D."/>
            <person name="Deng Z."/>
        </authorList>
    </citation>
    <scope>NUCLEOTIDE SEQUENCE [LARGE SCALE GENOMIC DNA]</scope>
    <source>
        <strain evidence="3">ATCC 35852 / DSM 46488 / JCM 4925 / NBRC 14057 / NRRL 8057</strain>
    </source>
</reference>
<feature type="compositionally biased region" description="Basic residues" evidence="1">
    <location>
        <begin position="1"/>
        <end position="28"/>
    </location>
</feature>
<keyword evidence="3" id="KW-1185">Reference proteome</keyword>
<evidence type="ECO:0000256" key="1">
    <source>
        <dbReference type="SAM" id="MobiDB-lite"/>
    </source>
</evidence>
<dbReference type="STRING" id="1003195.SCATT_07330"/>
<evidence type="ECO:0000313" key="3">
    <source>
        <dbReference type="Proteomes" id="UP000007842"/>
    </source>
</evidence>
<proteinExistence type="predicted"/>
<dbReference type="KEGG" id="scy:SCATT_07330"/>
<dbReference type="EMBL" id="CP003219">
    <property type="protein sequence ID" value="AEW93104.1"/>
    <property type="molecule type" value="Genomic_DNA"/>
</dbReference>